<evidence type="ECO:0000313" key="3">
    <source>
        <dbReference type="Proteomes" id="UP001595937"/>
    </source>
</evidence>
<accession>A0ABW0FH21</accession>
<feature type="region of interest" description="Disordered" evidence="1">
    <location>
        <begin position="1"/>
        <end position="33"/>
    </location>
</feature>
<organism evidence="2 3">
    <name type="scientific">Brachybacterium tyrofermentans</name>
    <dbReference type="NCBI Taxonomy" id="47848"/>
    <lineage>
        <taxon>Bacteria</taxon>
        <taxon>Bacillati</taxon>
        <taxon>Actinomycetota</taxon>
        <taxon>Actinomycetes</taxon>
        <taxon>Micrococcales</taxon>
        <taxon>Dermabacteraceae</taxon>
        <taxon>Brachybacterium</taxon>
    </lineage>
</organism>
<name>A0ABW0FH21_9MICO</name>
<sequence length="173" mass="18443">MTSPAPLAARFSVDSGDSSADESMPQDEVDRGGHGQLTVEVTERATEPQDHSLSVDFGDLLFWISPEVTTDFRLSSLTLLGTSAHIGCGRLSASLASTGSPGAPNGRLDAIEEWTVSIDRDSVTAPPLVEEGYEPLPRTGSWRDGAASVALTIDPDGVVRRIVLRLDRSRLRA</sequence>
<comment type="caution">
    <text evidence="2">The sequence shown here is derived from an EMBL/GenBank/DDBJ whole genome shotgun (WGS) entry which is preliminary data.</text>
</comment>
<reference evidence="3" key="1">
    <citation type="journal article" date="2019" name="Int. J. Syst. Evol. Microbiol.">
        <title>The Global Catalogue of Microorganisms (GCM) 10K type strain sequencing project: providing services to taxonomists for standard genome sequencing and annotation.</title>
        <authorList>
            <consortium name="The Broad Institute Genomics Platform"/>
            <consortium name="The Broad Institute Genome Sequencing Center for Infectious Disease"/>
            <person name="Wu L."/>
            <person name="Ma J."/>
        </authorList>
    </citation>
    <scope>NUCLEOTIDE SEQUENCE [LARGE SCALE GENOMIC DNA]</scope>
    <source>
        <strain evidence="3">CGMCC 1.16455</strain>
    </source>
</reference>
<keyword evidence="3" id="KW-1185">Reference proteome</keyword>
<evidence type="ECO:0000313" key="2">
    <source>
        <dbReference type="EMBL" id="MFC5298567.1"/>
    </source>
</evidence>
<dbReference type="GeneID" id="303299283"/>
<gene>
    <name evidence="2" type="ORF">ACFPK8_13710</name>
</gene>
<dbReference type="RefSeq" id="WP_193117498.1">
    <property type="nucleotide sequence ID" value="NZ_BAAAIR010000102.1"/>
</dbReference>
<dbReference type="Proteomes" id="UP001595937">
    <property type="component" value="Unassembled WGS sequence"/>
</dbReference>
<dbReference type="EMBL" id="JBHSLN010000074">
    <property type="protein sequence ID" value="MFC5298567.1"/>
    <property type="molecule type" value="Genomic_DNA"/>
</dbReference>
<protein>
    <submittedName>
        <fullName evidence="2">Uncharacterized protein</fullName>
    </submittedName>
</protein>
<proteinExistence type="predicted"/>
<evidence type="ECO:0000256" key="1">
    <source>
        <dbReference type="SAM" id="MobiDB-lite"/>
    </source>
</evidence>